<evidence type="ECO:0000313" key="2">
    <source>
        <dbReference type="EMBL" id="QSO46928.1"/>
    </source>
</evidence>
<keyword evidence="1" id="KW-0812">Transmembrane</keyword>
<evidence type="ECO:0000256" key="1">
    <source>
        <dbReference type="SAM" id="Phobius"/>
    </source>
</evidence>
<feature type="transmembrane region" description="Helical" evidence="1">
    <location>
        <begin position="29"/>
        <end position="52"/>
    </location>
</feature>
<dbReference type="InterPro" id="IPR033773">
    <property type="entry name" value="CBX7_C"/>
</dbReference>
<reference evidence="2 3" key="1">
    <citation type="submission" date="2021-02" db="EMBL/GenBank/DDBJ databases">
        <title>Alicyclobacillus curvatus sp. nov. and Alicyclobacillus mengziensis sp. nov., two acidophilic bacteria isolated from acid mine drainage.</title>
        <authorList>
            <person name="Huang Y."/>
        </authorList>
    </citation>
    <scope>NUCLEOTIDE SEQUENCE [LARGE SCALE GENOMIC DNA]</scope>
    <source>
        <strain evidence="2 3">S30H14</strain>
    </source>
</reference>
<proteinExistence type="predicted"/>
<organism evidence="2 3">
    <name type="scientific">Alicyclobacillus mengziensis</name>
    <dbReference type="NCBI Taxonomy" id="2931921"/>
    <lineage>
        <taxon>Bacteria</taxon>
        <taxon>Bacillati</taxon>
        <taxon>Bacillota</taxon>
        <taxon>Bacilli</taxon>
        <taxon>Bacillales</taxon>
        <taxon>Alicyclobacillaceae</taxon>
        <taxon>Alicyclobacillus</taxon>
    </lineage>
</organism>
<keyword evidence="3" id="KW-1185">Reference proteome</keyword>
<accession>A0A9X7W056</accession>
<dbReference type="RefSeq" id="WP_206656289.1">
    <property type="nucleotide sequence ID" value="NZ_CP071182.1"/>
</dbReference>
<gene>
    <name evidence="2" type="ORF">JZ786_21270</name>
</gene>
<dbReference type="Pfam" id="PF17218">
    <property type="entry name" value="CBX7_C"/>
    <property type="match status" value="1"/>
</dbReference>
<keyword evidence="1" id="KW-0472">Membrane</keyword>
<dbReference type="Proteomes" id="UP000663505">
    <property type="component" value="Chromosome"/>
</dbReference>
<name>A0A9X7W056_9BACL</name>
<dbReference type="AlphaFoldDB" id="A0A9X7W056"/>
<dbReference type="EMBL" id="CP071182">
    <property type="protein sequence ID" value="QSO46928.1"/>
    <property type="molecule type" value="Genomic_DNA"/>
</dbReference>
<sequence length="98" mass="10694">MSVLLTTPLFVLLATLLDGVLTLFPREFVAAPMAVLLAAFVTRFVSVLDAAFAHPANRLVTNVTINRVTVTFVRSTSSWSTYPMTSSVCSMDTRNLLL</sequence>
<evidence type="ECO:0000313" key="3">
    <source>
        <dbReference type="Proteomes" id="UP000663505"/>
    </source>
</evidence>
<keyword evidence="1" id="KW-1133">Transmembrane helix</keyword>
<dbReference type="KEGG" id="afx:JZ786_21270"/>
<protein>
    <submittedName>
        <fullName evidence="2">Uncharacterized protein</fullName>
    </submittedName>
</protein>